<evidence type="ECO:0000259" key="5">
    <source>
        <dbReference type="Pfam" id="PF08100"/>
    </source>
</evidence>
<feature type="domain" description="O-methyltransferase dimerisation" evidence="5">
    <location>
        <begin position="25"/>
        <end position="124"/>
    </location>
</feature>
<dbReference type="InterPro" id="IPR016461">
    <property type="entry name" value="COMT-like"/>
</dbReference>
<dbReference type="Proteomes" id="UP000685013">
    <property type="component" value="Chromosome 19"/>
</dbReference>
<protein>
    <submittedName>
        <fullName evidence="6">Trans-resveratrol di-O-methyltransferase</fullName>
    </submittedName>
</protein>
<keyword evidence="7" id="KW-1185">Reference proteome</keyword>
<keyword evidence="3" id="KW-0949">S-adenosyl-L-methionine</keyword>
<proteinExistence type="predicted"/>
<dbReference type="InterPro" id="IPR001077">
    <property type="entry name" value="COMT_C"/>
</dbReference>
<reference evidence="6 7" key="1">
    <citation type="journal article" date="2021" name="Hortic Res">
        <title>The domestication of Cucurbita argyrosperma as revealed by the genome of its wild relative.</title>
        <authorList>
            <person name="Barrera-Redondo J."/>
            <person name="Sanchez-de la Vega G."/>
            <person name="Aguirre-Liguori J.A."/>
            <person name="Castellanos-Morales G."/>
            <person name="Gutierrez-Guerrero Y.T."/>
            <person name="Aguirre-Dugua X."/>
            <person name="Aguirre-Planter E."/>
            <person name="Tenaillon M.I."/>
            <person name="Lira-Saade R."/>
            <person name="Eguiarte L.E."/>
        </authorList>
    </citation>
    <scope>NUCLEOTIDE SEQUENCE [LARGE SCALE GENOMIC DNA]</scope>
    <source>
        <strain evidence="6">JBR-2021</strain>
    </source>
</reference>
<dbReference type="Pfam" id="PF00891">
    <property type="entry name" value="Methyltransf_2"/>
    <property type="match status" value="1"/>
</dbReference>
<dbReference type="GO" id="GO:0046983">
    <property type="term" value="F:protein dimerization activity"/>
    <property type="evidence" value="ECO:0007669"/>
    <property type="project" value="InterPro"/>
</dbReference>
<dbReference type="PIRSF" id="PIRSF005739">
    <property type="entry name" value="O-mtase"/>
    <property type="match status" value="1"/>
</dbReference>
<evidence type="ECO:0000256" key="2">
    <source>
        <dbReference type="ARBA" id="ARBA00022679"/>
    </source>
</evidence>
<comment type="caution">
    <text evidence="6">The sequence shown here is derived from an EMBL/GenBank/DDBJ whole genome shotgun (WGS) entry which is preliminary data.</text>
</comment>
<dbReference type="GO" id="GO:0009717">
    <property type="term" value="P:isoflavonoid biosynthetic process"/>
    <property type="evidence" value="ECO:0007669"/>
    <property type="project" value="UniProtKB-ARBA"/>
</dbReference>
<dbReference type="GO" id="GO:0008757">
    <property type="term" value="F:S-adenosylmethionine-dependent methyltransferase activity"/>
    <property type="evidence" value="ECO:0007669"/>
    <property type="project" value="UniProtKB-ARBA"/>
</dbReference>
<accession>A0AAV6LYC8</accession>
<evidence type="ECO:0000256" key="1">
    <source>
        <dbReference type="ARBA" id="ARBA00022603"/>
    </source>
</evidence>
<evidence type="ECO:0000259" key="4">
    <source>
        <dbReference type="Pfam" id="PF00891"/>
    </source>
</evidence>
<dbReference type="FunFam" id="1.10.10.10:FF:000213">
    <property type="entry name" value="Coniferyl alcohol 9-O-methyltransferase"/>
    <property type="match status" value="1"/>
</dbReference>
<organism evidence="6 7">
    <name type="scientific">Cucurbita argyrosperma subsp. sororia</name>
    <dbReference type="NCBI Taxonomy" id="37648"/>
    <lineage>
        <taxon>Eukaryota</taxon>
        <taxon>Viridiplantae</taxon>
        <taxon>Streptophyta</taxon>
        <taxon>Embryophyta</taxon>
        <taxon>Tracheophyta</taxon>
        <taxon>Spermatophyta</taxon>
        <taxon>Magnoliopsida</taxon>
        <taxon>eudicotyledons</taxon>
        <taxon>Gunneridae</taxon>
        <taxon>Pentapetalae</taxon>
        <taxon>rosids</taxon>
        <taxon>fabids</taxon>
        <taxon>Cucurbitales</taxon>
        <taxon>Cucurbitaceae</taxon>
        <taxon>Cucurbiteae</taxon>
        <taxon>Cucurbita</taxon>
    </lineage>
</organism>
<evidence type="ECO:0000313" key="7">
    <source>
        <dbReference type="Proteomes" id="UP000685013"/>
    </source>
</evidence>
<evidence type="ECO:0000313" key="6">
    <source>
        <dbReference type="EMBL" id="KAG6572271.1"/>
    </source>
</evidence>
<dbReference type="FunFam" id="3.40.50.150:FF:000057">
    <property type="entry name" value="O-methyltransferase ZRP4"/>
    <property type="match status" value="1"/>
</dbReference>
<dbReference type="PANTHER" id="PTHR11746">
    <property type="entry name" value="O-METHYLTRANSFERASE"/>
    <property type="match status" value="1"/>
</dbReference>
<keyword evidence="1" id="KW-0489">Methyltransferase</keyword>
<sequence length="372" mass="41723">MNFEGEKMLPIVAGDELLEAEAHIWNHLFSFVNSMTLKCAVELGIPDAIHRHGPHPMPLSRLVSALQLHSNKTQFIYRLMRLLTHSGFFVAQKVPKNSGKEEEEEEEEEEEGYVLTNSSRLLLKHNPCGVTSLLLSLLHPTFMEPWQLLSDWFKSEDRTPFDMVHAMSFWEFMGSKPKHGDIFNSGMASDARLVMNVLLDKHKGFFDGVSSLVDVGGNTGTVGKAIAEAFPQIECTVLDLPQVVGELKGEGNLKYVEGDMFKAIPPADVLVLKWILHDWNDEDCVKILKNCKEAITSNGKKGKVMVIDMVVGNKEEDTLIQGHLLFDMAVMVFVNGKQRDEKELSEAFKEAGFSGYNIFPILGSRSLIEIYP</sequence>
<dbReference type="AlphaFoldDB" id="A0AAV6LYC8"/>
<name>A0AAV6LYC8_9ROSI</name>
<dbReference type="GO" id="GO:0008171">
    <property type="term" value="F:O-methyltransferase activity"/>
    <property type="evidence" value="ECO:0007669"/>
    <property type="project" value="InterPro"/>
</dbReference>
<dbReference type="PROSITE" id="PS51683">
    <property type="entry name" value="SAM_OMT_II"/>
    <property type="match status" value="1"/>
</dbReference>
<feature type="domain" description="O-methyltransferase C-terminal" evidence="4">
    <location>
        <begin position="146"/>
        <end position="354"/>
    </location>
</feature>
<dbReference type="Pfam" id="PF08100">
    <property type="entry name" value="Dimerisation"/>
    <property type="match status" value="1"/>
</dbReference>
<evidence type="ECO:0000256" key="3">
    <source>
        <dbReference type="ARBA" id="ARBA00022691"/>
    </source>
</evidence>
<dbReference type="InterPro" id="IPR012967">
    <property type="entry name" value="COMT_dimerisation"/>
</dbReference>
<gene>
    <name evidence="6" type="primary">ROMT</name>
    <name evidence="6" type="ORF">SDJN03_28999</name>
</gene>
<dbReference type="EMBL" id="JAGKQH010000019">
    <property type="protein sequence ID" value="KAG6572271.1"/>
    <property type="molecule type" value="Genomic_DNA"/>
</dbReference>
<keyword evidence="2" id="KW-0808">Transferase</keyword>
<dbReference type="GO" id="GO:0032259">
    <property type="term" value="P:methylation"/>
    <property type="evidence" value="ECO:0007669"/>
    <property type="project" value="UniProtKB-KW"/>
</dbReference>
<feature type="non-terminal residue" evidence="6">
    <location>
        <position position="1"/>
    </location>
</feature>